<dbReference type="EMBL" id="WHJE01000016">
    <property type="protein sequence ID" value="KAE8765079.1"/>
    <property type="molecule type" value="Genomic_DNA"/>
</dbReference>
<evidence type="ECO:0000313" key="2">
    <source>
        <dbReference type="EMBL" id="KAE8765079.1"/>
    </source>
</evidence>
<reference evidence="2 3" key="1">
    <citation type="submission" date="2019-10" db="EMBL/GenBank/DDBJ databases">
        <title>Georgenia wutianyii sp. nov. and Georgenia yuyongxinii sp. nov. isolated from plateau pika (Ochotona curzoniae) in the Qinghai-Tibet plateau of China.</title>
        <authorList>
            <person name="Tian Z."/>
        </authorList>
    </citation>
    <scope>NUCLEOTIDE SEQUENCE [LARGE SCALE GENOMIC DNA]</scope>
    <source>
        <strain evidence="2 3">DSM 21501</strain>
    </source>
</reference>
<evidence type="ECO:0000259" key="1">
    <source>
        <dbReference type="Pfam" id="PF01869"/>
    </source>
</evidence>
<comment type="caution">
    <text evidence="2">The sequence shown here is derived from an EMBL/GenBank/DDBJ whole genome shotgun (WGS) entry which is preliminary data.</text>
</comment>
<dbReference type="RefSeq" id="WP_152203392.1">
    <property type="nucleotide sequence ID" value="NZ_VUKF01000027.1"/>
</dbReference>
<dbReference type="OrthoDB" id="8701357at2"/>
<protein>
    <submittedName>
        <fullName evidence="2">ATPase</fullName>
    </submittedName>
</protein>
<dbReference type="PANTHER" id="PTHR43190">
    <property type="entry name" value="N-ACETYL-D-GLUCOSAMINE KINASE"/>
    <property type="match status" value="1"/>
</dbReference>
<name>A0A7J5URV5_9MICO</name>
<keyword evidence="3" id="KW-1185">Reference proteome</keyword>
<organism evidence="2 3">
    <name type="scientific">Georgenia thermotolerans</name>
    <dbReference type="NCBI Taxonomy" id="527326"/>
    <lineage>
        <taxon>Bacteria</taxon>
        <taxon>Bacillati</taxon>
        <taxon>Actinomycetota</taxon>
        <taxon>Actinomycetes</taxon>
        <taxon>Micrococcales</taxon>
        <taxon>Bogoriellaceae</taxon>
        <taxon>Georgenia</taxon>
    </lineage>
</organism>
<dbReference type="InterPro" id="IPR052519">
    <property type="entry name" value="Euk-type_GlcNAc_Kinase"/>
</dbReference>
<sequence>MERDDAVTLAVDLGKTRCRVAVMSARGVLEGVEDEGTAGAAVPDGAGEVSRRVLDLVRRLPAHGASAVGVGAAGALTDAVAAREIATALVSGLRLPVAVTSDVVTAHVGALGGGAGVGLVAGTGAVALGVTAGGELRRVDGWGPHLGDLGGGSWIGREGMRAVLRAESGLGPATGLAADLAGLIGSEGDVVRWVSVDPIPARRLAAFAPAVLGRAAAGDGVAVEIADQAAALLAESAHAASGPTSRRVSVLGGLTGAPWFVERLVDALRSRGLVPVAPAGSALDGAHIIARRADLPHERYIHRAQ</sequence>
<proteinExistence type="predicted"/>
<dbReference type="Pfam" id="PF01869">
    <property type="entry name" value="BcrAD_BadFG"/>
    <property type="match status" value="1"/>
</dbReference>
<evidence type="ECO:0000313" key="3">
    <source>
        <dbReference type="Proteomes" id="UP000451860"/>
    </source>
</evidence>
<dbReference type="PANTHER" id="PTHR43190:SF3">
    <property type="entry name" value="N-ACETYL-D-GLUCOSAMINE KINASE"/>
    <property type="match status" value="1"/>
</dbReference>
<dbReference type="Gene3D" id="3.30.420.40">
    <property type="match status" value="2"/>
</dbReference>
<feature type="domain" description="ATPase BadF/BadG/BcrA/BcrD type" evidence="1">
    <location>
        <begin position="11"/>
        <end position="271"/>
    </location>
</feature>
<accession>A0A7J5URV5</accession>
<gene>
    <name evidence="2" type="ORF">GB883_05680</name>
</gene>
<dbReference type="Proteomes" id="UP000451860">
    <property type="component" value="Unassembled WGS sequence"/>
</dbReference>
<dbReference type="AlphaFoldDB" id="A0A7J5URV5"/>
<dbReference type="InterPro" id="IPR043129">
    <property type="entry name" value="ATPase_NBD"/>
</dbReference>
<dbReference type="InterPro" id="IPR002731">
    <property type="entry name" value="ATPase_BadF"/>
</dbReference>
<dbReference type="SUPFAM" id="SSF53067">
    <property type="entry name" value="Actin-like ATPase domain"/>
    <property type="match status" value="2"/>
</dbReference>